<name>A0A3F2RMV8_9STRA</name>
<evidence type="ECO:0000313" key="2">
    <source>
        <dbReference type="EMBL" id="RLN60656.1"/>
    </source>
</evidence>
<dbReference type="InterPro" id="IPR029052">
    <property type="entry name" value="Metallo-depent_PP-like"/>
</dbReference>
<comment type="caution">
    <text evidence="2">The sequence shown here is derived from an EMBL/GenBank/DDBJ whole genome shotgun (WGS) entry which is preliminary data.</text>
</comment>
<dbReference type="GO" id="GO:0033192">
    <property type="term" value="F:calmodulin-dependent protein phosphatase activity"/>
    <property type="evidence" value="ECO:0007669"/>
    <property type="project" value="InterPro"/>
</dbReference>
<reference evidence="2 3" key="1">
    <citation type="submission" date="2018-07" db="EMBL/GenBank/DDBJ databases">
        <title>Genome sequencing of oomycete isolates from Chile give support for New Zealand origin for Phytophthora kernoviae and make available the first Nothophytophthora sp. genome.</title>
        <authorList>
            <person name="Studholme D.J."/>
            <person name="Sanfuentes E."/>
            <person name="Panda P."/>
            <person name="Hill R."/>
            <person name="Sambles C."/>
            <person name="Grant M."/>
            <person name="Williams N.M."/>
            <person name="Mcdougal R.L."/>
        </authorList>
    </citation>
    <scope>NUCLEOTIDE SEQUENCE [LARGE SCALE GENOMIC DNA]</scope>
    <source>
        <strain evidence="2">Chile6</strain>
    </source>
</reference>
<protein>
    <recommendedName>
        <fullName evidence="1">Serine/threonine specific protein phosphatases domain-containing protein</fullName>
    </recommendedName>
</protein>
<dbReference type="SUPFAM" id="SSF56300">
    <property type="entry name" value="Metallo-dependent phosphatases"/>
    <property type="match status" value="2"/>
</dbReference>
<dbReference type="AlphaFoldDB" id="A0A3F2RMV8"/>
<dbReference type="EMBL" id="MBDO02000182">
    <property type="protein sequence ID" value="RLN60656.1"/>
    <property type="molecule type" value="Genomic_DNA"/>
</dbReference>
<proteinExistence type="predicted"/>
<accession>A0A3F2RMV8</accession>
<gene>
    <name evidence="2" type="ORF">BBP00_00005861</name>
</gene>
<dbReference type="GO" id="GO:0097720">
    <property type="term" value="P:calcineurin-mediated signaling"/>
    <property type="evidence" value="ECO:0007669"/>
    <property type="project" value="InterPro"/>
</dbReference>
<feature type="domain" description="Serine/threonine specific protein phosphatases" evidence="1">
    <location>
        <begin position="26"/>
        <end position="174"/>
    </location>
</feature>
<dbReference type="Proteomes" id="UP000277300">
    <property type="component" value="Unassembled WGS sequence"/>
</dbReference>
<dbReference type="PANTHER" id="PTHR45673">
    <property type="entry name" value="SERINE/THREONINE-PROTEIN PHOSPHATASE 2B CATALYTIC SUBUNIT 1-RELATED"/>
    <property type="match status" value="1"/>
</dbReference>
<dbReference type="SMART" id="SM00156">
    <property type="entry name" value="PP2Ac"/>
    <property type="match status" value="1"/>
</dbReference>
<dbReference type="Gene3D" id="3.60.21.10">
    <property type="match status" value="2"/>
</dbReference>
<sequence length="252" mass="28587">MARRRETKVLLALEDVRATFEQQTPLSVKDALSVIHEAQFFMSQEENVVAVPQRASTYVFGDIHGQFFDLMQLMDAAGVAELRGIGAQATFEFLANNKLLSLVRAHEYEDEGFMFHFDSEEFKQLDKRQDKSMPPLITIFSAPNYCDSYDNMAGYLLFRNEPFEWEIQQIKTVGHPAPPIASTERGSDMWRQFNQTLPFLPASKEFFEEVLWLADRHKAMKCVAGAANDTVAVQVDPTDESTVVVEHENPAG</sequence>
<dbReference type="InterPro" id="IPR043360">
    <property type="entry name" value="PP2B"/>
</dbReference>
<dbReference type="InterPro" id="IPR006186">
    <property type="entry name" value="Ser/Thr-sp_prot-phosphatase"/>
</dbReference>
<evidence type="ECO:0000313" key="3">
    <source>
        <dbReference type="Proteomes" id="UP000277300"/>
    </source>
</evidence>
<evidence type="ECO:0000259" key="1">
    <source>
        <dbReference type="SMART" id="SM00156"/>
    </source>
</evidence>
<organism evidence="2 3">
    <name type="scientific">Phytophthora kernoviae</name>
    <dbReference type="NCBI Taxonomy" id="325452"/>
    <lineage>
        <taxon>Eukaryota</taxon>
        <taxon>Sar</taxon>
        <taxon>Stramenopiles</taxon>
        <taxon>Oomycota</taxon>
        <taxon>Peronosporomycetes</taxon>
        <taxon>Peronosporales</taxon>
        <taxon>Peronosporaceae</taxon>
        <taxon>Phytophthora</taxon>
    </lineage>
</organism>
<dbReference type="OrthoDB" id="5593063at2759"/>